<proteinExistence type="predicted"/>
<dbReference type="EMBL" id="JAEQMG010000069">
    <property type="protein sequence ID" value="MBK6088612.1"/>
    <property type="molecule type" value="Genomic_DNA"/>
</dbReference>
<organism evidence="1 2">
    <name type="scientific">Ruminococcus difficilis</name>
    <dbReference type="NCBI Taxonomy" id="2763069"/>
    <lineage>
        <taxon>Bacteria</taxon>
        <taxon>Bacillati</taxon>
        <taxon>Bacillota</taxon>
        <taxon>Clostridia</taxon>
        <taxon>Eubacteriales</taxon>
        <taxon>Oscillospiraceae</taxon>
        <taxon>Ruminococcus</taxon>
    </lineage>
</organism>
<feature type="non-terminal residue" evidence="1">
    <location>
        <position position="65"/>
    </location>
</feature>
<gene>
    <name evidence="1" type="ORF">JKK62_08095</name>
</gene>
<evidence type="ECO:0000313" key="2">
    <source>
        <dbReference type="Proteomes" id="UP000633365"/>
    </source>
</evidence>
<name>A0A934WRM1_9FIRM</name>
<comment type="caution">
    <text evidence="1">The sequence shown here is derived from an EMBL/GenBank/DDBJ whole genome shotgun (WGS) entry which is preliminary data.</text>
</comment>
<keyword evidence="2" id="KW-1185">Reference proteome</keyword>
<accession>A0A934WRM1</accession>
<dbReference type="AlphaFoldDB" id="A0A934WRM1"/>
<sequence length="65" mass="7271">MTTDELKVVFEEQAQRCQEVLLQKGMEYTPDEADRFSSFKTAASLQHTSPANALLGMLSKHIVSL</sequence>
<reference evidence="1" key="1">
    <citation type="submission" date="2021-01" db="EMBL/GenBank/DDBJ databases">
        <title>Genome public.</title>
        <authorList>
            <person name="Liu C."/>
            <person name="Sun Q."/>
        </authorList>
    </citation>
    <scope>NUCLEOTIDE SEQUENCE</scope>
    <source>
        <strain evidence="1">M6</strain>
    </source>
</reference>
<dbReference type="Proteomes" id="UP000633365">
    <property type="component" value="Unassembled WGS sequence"/>
</dbReference>
<evidence type="ECO:0000313" key="1">
    <source>
        <dbReference type="EMBL" id="MBK6088612.1"/>
    </source>
</evidence>
<protein>
    <submittedName>
        <fullName evidence="1">Uncharacterized protein</fullName>
    </submittedName>
</protein>